<evidence type="ECO:0000256" key="3">
    <source>
        <dbReference type="ARBA" id="ARBA00021035"/>
    </source>
</evidence>
<keyword evidence="8 10" id="KW-0239">DNA-directed DNA polymerase</keyword>
<dbReference type="GO" id="GO:0003887">
    <property type="term" value="F:DNA-directed DNA polymerase activity"/>
    <property type="evidence" value="ECO:0007669"/>
    <property type="project" value="UniProtKB-UniRule"/>
</dbReference>
<evidence type="ECO:0000256" key="2">
    <source>
        <dbReference type="ARBA" id="ARBA00010752"/>
    </source>
</evidence>
<protein>
    <recommendedName>
        <fullName evidence="3 10">Beta sliding clamp</fullName>
    </recommendedName>
</protein>
<dbReference type="InterPro" id="IPR022637">
    <property type="entry name" value="DNA_polIII_beta_cen"/>
</dbReference>
<dbReference type="InterPro" id="IPR022635">
    <property type="entry name" value="DNA_polIII_beta_C"/>
</dbReference>
<dbReference type="InterPro" id="IPR022634">
    <property type="entry name" value="DNA_polIII_beta_N"/>
</dbReference>
<evidence type="ECO:0000259" key="13">
    <source>
        <dbReference type="Pfam" id="PF02768"/>
    </source>
</evidence>
<dbReference type="PANTHER" id="PTHR30478:SF0">
    <property type="entry name" value="BETA SLIDING CLAMP"/>
    <property type="match status" value="1"/>
</dbReference>
<dbReference type="SUPFAM" id="SSF55979">
    <property type="entry name" value="DNA clamp"/>
    <property type="match status" value="3"/>
</dbReference>
<keyword evidence="15" id="KW-1185">Reference proteome</keyword>
<reference evidence="14 15" key="1">
    <citation type="submission" date="2019-07" db="EMBL/GenBank/DDBJ databases">
        <title>Insights of Desulfuromonas acetexigens electromicrobiology.</title>
        <authorList>
            <person name="Katuri K."/>
            <person name="Sapireddy V."/>
            <person name="Shaw D.R."/>
            <person name="Saikaly P."/>
        </authorList>
    </citation>
    <scope>NUCLEOTIDE SEQUENCE [LARGE SCALE GENOMIC DNA]</scope>
    <source>
        <strain evidence="14 15">2873</strain>
    </source>
</reference>
<evidence type="ECO:0000313" key="14">
    <source>
        <dbReference type="EMBL" id="TRO78479.1"/>
    </source>
</evidence>
<dbReference type="InterPro" id="IPR046938">
    <property type="entry name" value="DNA_clamp_sf"/>
</dbReference>
<proteinExistence type="inferred from homology"/>
<dbReference type="InterPro" id="IPR001001">
    <property type="entry name" value="DNA_polIII_beta"/>
</dbReference>
<feature type="domain" description="DNA polymerase III beta sliding clamp C-terminal" evidence="13">
    <location>
        <begin position="252"/>
        <end position="372"/>
    </location>
</feature>
<evidence type="ECO:0000256" key="9">
    <source>
        <dbReference type="ARBA" id="ARBA00023125"/>
    </source>
</evidence>
<dbReference type="GO" id="GO:0005737">
    <property type="term" value="C:cytoplasm"/>
    <property type="evidence" value="ECO:0007669"/>
    <property type="project" value="UniProtKB-SubCell"/>
</dbReference>
<evidence type="ECO:0000256" key="5">
    <source>
        <dbReference type="ARBA" id="ARBA00022679"/>
    </source>
</evidence>
<dbReference type="Gene3D" id="3.70.10.10">
    <property type="match status" value="1"/>
</dbReference>
<dbReference type="EMBL" id="VJVV01000017">
    <property type="protein sequence ID" value="TRO78479.1"/>
    <property type="molecule type" value="Genomic_DNA"/>
</dbReference>
<dbReference type="OrthoDB" id="8421503at2"/>
<dbReference type="Pfam" id="PF02768">
    <property type="entry name" value="DNA_pol3_beta_3"/>
    <property type="match status" value="1"/>
</dbReference>
<accession>A0A550J5I3</accession>
<evidence type="ECO:0000256" key="7">
    <source>
        <dbReference type="ARBA" id="ARBA00022705"/>
    </source>
</evidence>
<dbReference type="PANTHER" id="PTHR30478">
    <property type="entry name" value="DNA POLYMERASE III SUBUNIT BETA"/>
    <property type="match status" value="1"/>
</dbReference>
<evidence type="ECO:0000256" key="6">
    <source>
        <dbReference type="ARBA" id="ARBA00022695"/>
    </source>
</evidence>
<feature type="domain" description="DNA polymerase III beta sliding clamp N-terminal" evidence="11">
    <location>
        <begin position="1"/>
        <end position="118"/>
    </location>
</feature>
<organism evidence="14 15">
    <name type="scientific">Trichloromonas acetexigens</name>
    <dbReference type="NCBI Taxonomy" id="38815"/>
    <lineage>
        <taxon>Bacteria</taxon>
        <taxon>Pseudomonadati</taxon>
        <taxon>Thermodesulfobacteriota</taxon>
        <taxon>Desulfuromonadia</taxon>
        <taxon>Desulfuromonadales</taxon>
        <taxon>Trichloromonadaceae</taxon>
        <taxon>Trichloromonas</taxon>
    </lineage>
</organism>
<keyword evidence="9" id="KW-0238">DNA-binding</keyword>
<dbReference type="GO" id="GO:0008408">
    <property type="term" value="F:3'-5' exonuclease activity"/>
    <property type="evidence" value="ECO:0007669"/>
    <property type="project" value="InterPro"/>
</dbReference>
<evidence type="ECO:0000313" key="15">
    <source>
        <dbReference type="Proteomes" id="UP000317155"/>
    </source>
</evidence>
<evidence type="ECO:0000256" key="8">
    <source>
        <dbReference type="ARBA" id="ARBA00022932"/>
    </source>
</evidence>
<dbReference type="CDD" id="cd00140">
    <property type="entry name" value="beta_clamp"/>
    <property type="match status" value="1"/>
</dbReference>
<evidence type="ECO:0000256" key="10">
    <source>
        <dbReference type="PIRNR" id="PIRNR000804"/>
    </source>
</evidence>
<evidence type="ECO:0000259" key="12">
    <source>
        <dbReference type="Pfam" id="PF02767"/>
    </source>
</evidence>
<dbReference type="SMART" id="SM00480">
    <property type="entry name" value="POL3Bc"/>
    <property type="match status" value="1"/>
</dbReference>
<dbReference type="PIRSF" id="PIRSF000804">
    <property type="entry name" value="DNA_pol_III_b"/>
    <property type="match status" value="1"/>
</dbReference>
<feature type="domain" description="DNA polymerase III beta sliding clamp central" evidence="12">
    <location>
        <begin position="128"/>
        <end position="250"/>
    </location>
</feature>
<keyword evidence="7 10" id="KW-0235">DNA replication</keyword>
<comment type="caution">
    <text evidence="14">The sequence shown here is derived from an EMBL/GenBank/DDBJ whole genome shotgun (WGS) entry which is preliminary data.</text>
</comment>
<dbReference type="Proteomes" id="UP000317155">
    <property type="component" value="Unassembled WGS sequence"/>
</dbReference>
<dbReference type="RefSeq" id="WP_092054958.1">
    <property type="nucleotide sequence ID" value="NZ_FOJJ01000009.1"/>
</dbReference>
<comment type="subunit">
    <text evidence="10">Forms a ring-shaped head-to-tail homodimer around DNA.</text>
</comment>
<dbReference type="Pfam" id="PF02767">
    <property type="entry name" value="DNA_pol3_beta_2"/>
    <property type="match status" value="1"/>
</dbReference>
<dbReference type="Gene3D" id="3.10.150.10">
    <property type="entry name" value="DNA Polymerase III, subunit A, domain 2"/>
    <property type="match status" value="1"/>
</dbReference>
<dbReference type="NCBIfam" id="TIGR00663">
    <property type="entry name" value="dnan"/>
    <property type="match status" value="1"/>
</dbReference>
<dbReference type="GO" id="GO:0006271">
    <property type="term" value="P:DNA strand elongation involved in DNA replication"/>
    <property type="evidence" value="ECO:0007669"/>
    <property type="project" value="TreeGrafter"/>
</dbReference>
<comment type="subcellular location">
    <subcellularLocation>
        <location evidence="1 10">Cytoplasm</location>
    </subcellularLocation>
</comment>
<gene>
    <name evidence="14" type="ORF">FL622_16030</name>
</gene>
<keyword evidence="5 10" id="KW-0808">Transferase</keyword>
<dbReference type="GO" id="GO:0009360">
    <property type="term" value="C:DNA polymerase III complex"/>
    <property type="evidence" value="ECO:0007669"/>
    <property type="project" value="InterPro"/>
</dbReference>
<sequence>MEFSIEKEIFFKGLSRVQGIVEKRNTIPILSNVLIESNAEGIFITATDLEVGMKAFYPAKILKSGKITISAKKLYEITKELPDKEIFFKAKENSWVELKCGKSIFNIVGLAADEFPYFPEPENDRFITINSNVIKEMIDKTYFSISTDETKYNLNGIFFKSEDLNDNEKTLSLIATDGHRLSMIKKPLINHQIRELEKGVIFPKKGIYELKKITEDGEADIQLGFMDNNAVIKKDSTFIIMRLVDGEFPDYKRVVPQNNDLVITINKDLFYHSLKRISILSNEKSKGIKITIKENLLELSSSNQEFGEAREELDIEYQGPEITIGYNARYIMDVLQNQDSDKIQIYIKDHLSPGLIKSFDDNDYLAVIMPMRL</sequence>
<evidence type="ECO:0000256" key="1">
    <source>
        <dbReference type="ARBA" id="ARBA00004496"/>
    </source>
</evidence>
<keyword evidence="6 10" id="KW-0548">Nucleotidyltransferase</keyword>
<dbReference type="Pfam" id="PF00712">
    <property type="entry name" value="DNA_pol3_beta"/>
    <property type="match status" value="1"/>
</dbReference>
<evidence type="ECO:0000259" key="11">
    <source>
        <dbReference type="Pfam" id="PF00712"/>
    </source>
</evidence>
<keyword evidence="4 10" id="KW-0963">Cytoplasm</keyword>
<comment type="similarity">
    <text evidence="2 10">Belongs to the beta sliding clamp family.</text>
</comment>
<comment type="function">
    <text evidence="10">Confers DNA tethering and processivity to DNA polymerases and other proteins. Acts as a clamp, forming a ring around DNA (a reaction catalyzed by the clamp-loading complex) which diffuses in an ATP-independent manner freely and bidirectionally along dsDNA. Initially characterized for its ability to contact the catalytic subunit of DNA polymerase III (Pol III), a complex, multichain enzyme responsible for most of the replicative synthesis in bacteria; Pol III exhibits 3'-5' exonuclease proofreading activity. The beta chain is required for initiation of replication as well as for processivity of DNA replication.</text>
</comment>
<dbReference type="AlphaFoldDB" id="A0A550J5I3"/>
<dbReference type="GO" id="GO:0003677">
    <property type="term" value="F:DNA binding"/>
    <property type="evidence" value="ECO:0007669"/>
    <property type="project" value="UniProtKB-UniRule"/>
</dbReference>
<evidence type="ECO:0000256" key="4">
    <source>
        <dbReference type="ARBA" id="ARBA00022490"/>
    </source>
</evidence>
<name>A0A550J5I3_9BACT</name>